<dbReference type="InterPro" id="IPR016181">
    <property type="entry name" value="Acyl_CoA_acyltransferase"/>
</dbReference>
<dbReference type="Pfam" id="PF00583">
    <property type="entry name" value="Acetyltransf_1"/>
    <property type="match status" value="1"/>
</dbReference>
<dbReference type="InterPro" id="IPR050832">
    <property type="entry name" value="Bact_Acetyltransf"/>
</dbReference>
<keyword evidence="1" id="KW-0808">Transferase</keyword>
<name>A0A135I5U9_9GAMM</name>
<reference evidence="4 5" key="1">
    <citation type="submission" date="2015-11" db="EMBL/GenBank/DDBJ databases">
        <title>Genomic Taxonomy of the Vibrionaceae.</title>
        <authorList>
            <person name="Gomez-Gil B."/>
            <person name="Enciso-Ibarra J."/>
        </authorList>
    </citation>
    <scope>NUCLEOTIDE SEQUENCE [LARGE SCALE GENOMIC DNA]</scope>
    <source>
        <strain evidence="4 5">CAIM 912</strain>
    </source>
</reference>
<dbReference type="OrthoDB" id="3216107at2"/>
<feature type="domain" description="N-acetyltransferase" evidence="3">
    <location>
        <begin position="101"/>
        <end position="229"/>
    </location>
</feature>
<dbReference type="CDD" id="cd04301">
    <property type="entry name" value="NAT_SF"/>
    <property type="match status" value="1"/>
</dbReference>
<dbReference type="GO" id="GO:0016747">
    <property type="term" value="F:acyltransferase activity, transferring groups other than amino-acyl groups"/>
    <property type="evidence" value="ECO:0007669"/>
    <property type="project" value="InterPro"/>
</dbReference>
<evidence type="ECO:0000256" key="1">
    <source>
        <dbReference type="ARBA" id="ARBA00022679"/>
    </source>
</evidence>
<evidence type="ECO:0000313" key="5">
    <source>
        <dbReference type="Proteomes" id="UP000070529"/>
    </source>
</evidence>
<dbReference type="STRING" id="294935.ATN88_15890"/>
<evidence type="ECO:0000259" key="3">
    <source>
        <dbReference type="PROSITE" id="PS51186"/>
    </source>
</evidence>
<organism evidence="4 5">
    <name type="scientific">Enterovibrio coralii</name>
    <dbReference type="NCBI Taxonomy" id="294935"/>
    <lineage>
        <taxon>Bacteria</taxon>
        <taxon>Pseudomonadati</taxon>
        <taxon>Pseudomonadota</taxon>
        <taxon>Gammaproteobacteria</taxon>
        <taxon>Vibrionales</taxon>
        <taxon>Vibrionaceae</taxon>
        <taxon>Enterovibrio</taxon>
    </lineage>
</organism>
<keyword evidence="5" id="KW-1185">Reference proteome</keyword>
<dbReference type="Gene3D" id="3.40.630.30">
    <property type="match status" value="1"/>
</dbReference>
<sequence length="229" mass="25663">MSLALKHNLDNLHQYWLALNPVQDGEIYRHTRWPNKRWRPDFSLNNVTFAVGERASTIEECDEERLSALSRANGLELQKLFQLQIMTLELESESTFQRQPDIERVISHAQMQAWTEACGNAFGYALDIAAIVHIHKDPNCHLFVFYKEGEIAGTVLLYQTGKTMGVHQLGTLKAFRQRGVAAALMAHSLAFAKEKACTHVTLQASKAGVPLYEKLGFKQVGKLSGLLAG</sequence>
<accession>A0A135I5U9</accession>
<dbReference type="Proteomes" id="UP000070529">
    <property type="component" value="Unassembled WGS sequence"/>
</dbReference>
<dbReference type="InterPro" id="IPR000182">
    <property type="entry name" value="GNAT_dom"/>
</dbReference>
<dbReference type="EMBL" id="LNTY01000049">
    <property type="protein sequence ID" value="KXF80764.1"/>
    <property type="molecule type" value="Genomic_DNA"/>
</dbReference>
<dbReference type="PANTHER" id="PTHR43877">
    <property type="entry name" value="AMINOALKYLPHOSPHONATE N-ACETYLTRANSFERASE-RELATED-RELATED"/>
    <property type="match status" value="1"/>
</dbReference>
<gene>
    <name evidence="4" type="ORF">ATN88_15890</name>
</gene>
<keyword evidence="2" id="KW-0012">Acyltransferase</keyword>
<dbReference type="AlphaFoldDB" id="A0A135I5U9"/>
<dbReference type="SUPFAM" id="SSF55729">
    <property type="entry name" value="Acyl-CoA N-acyltransferases (Nat)"/>
    <property type="match status" value="1"/>
</dbReference>
<evidence type="ECO:0000313" key="4">
    <source>
        <dbReference type="EMBL" id="KXF80764.1"/>
    </source>
</evidence>
<dbReference type="RefSeq" id="WP_067418658.1">
    <property type="nucleotide sequence ID" value="NZ_LNTY01000049.1"/>
</dbReference>
<evidence type="ECO:0000256" key="2">
    <source>
        <dbReference type="ARBA" id="ARBA00023315"/>
    </source>
</evidence>
<comment type="caution">
    <text evidence="4">The sequence shown here is derived from an EMBL/GenBank/DDBJ whole genome shotgun (WGS) entry which is preliminary data.</text>
</comment>
<proteinExistence type="predicted"/>
<dbReference type="PROSITE" id="PS51186">
    <property type="entry name" value="GNAT"/>
    <property type="match status" value="1"/>
</dbReference>
<protein>
    <recommendedName>
        <fullName evidence="3">N-acetyltransferase domain-containing protein</fullName>
    </recommendedName>
</protein>